<dbReference type="Proteomes" id="UP000001681">
    <property type="component" value="Chromosome"/>
</dbReference>
<protein>
    <submittedName>
        <fullName evidence="1">TmrB</fullName>
    </submittedName>
</protein>
<dbReference type="Gene3D" id="3.40.50.300">
    <property type="entry name" value="P-loop containing nucleotide triphosphate hydrolases"/>
    <property type="match status" value="1"/>
</dbReference>
<reference evidence="1 2" key="2">
    <citation type="journal article" date="2008" name="BMC Genomics">
        <title>Architecture of thermal adaptation in an Exiguobacterium sibiricum strain isolated from 3 million year old permafrost: a genome and transcriptome approach.</title>
        <authorList>
            <person name="Rodrigues D.F."/>
            <person name="Ivanova N."/>
            <person name="He Z."/>
            <person name="Huebner M."/>
            <person name="Zhou J."/>
            <person name="Tiedje J.M."/>
        </authorList>
    </citation>
    <scope>NUCLEOTIDE SEQUENCE [LARGE SCALE GENOMIC DNA]</scope>
    <source>
        <strain evidence="2">DSM 17290 / CIP 109462 / JCM 13490 / 255-15</strain>
    </source>
</reference>
<dbReference type="STRING" id="262543.Exig_1048"/>
<dbReference type="AlphaFoldDB" id="B1YME1"/>
<dbReference type="eggNOG" id="COG1660">
    <property type="taxonomic scope" value="Bacteria"/>
</dbReference>
<proteinExistence type="predicted"/>
<gene>
    <name evidence="1" type="ordered locus">Exig_1048</name>
</gene>
<reference evidence="2" key="3">
    <citation type="submission" date="2008-04" db="EMBL/GenBank/DDBJ databases">
        <title>Complete sequence of chromosome of Exiguobacterium sibiricum 255-15.</title>
        <authorList>
            <consortium name="US DOE Joint Genome Institute"/>
            <person name="Copeland A."/>
            <person name="Lucas S."/>
            <person name="Lapidus A."/>
            <person name="Glavina del Rio T."/>
            <person name="Dalin E."/>
            <person name="Tice H."/>
            <person name="Bruce D."/>
            <person name="Goodwin L."/>
            <person name="Pitluck S."/>
            <person name="Kiss H."/>
            <person name="Chertkov O."/>
            <person name="Monk C."/>
            <person name="Brettin T."/>
            <person name="Detter J.C."/>
            <person name="Han C."/>
            <person name="Kuske C.R."/>
            <person name="Schmutz J."/>
            <person name="Larimer F."/>
            <person name="Land M."/>
            <person name="Hauser L."/>
            <person name="Kyrpides N."/>
            <person name="Mikhailova N."/>
            <person name="Vishnivetskaya T."/>
            <person name="Rodrigues D.F."/>
            <person name="Gilichinsky D."/>
            <person name="Tiedje J."/>
            <person name="Richardson P."/>
        </authorList>
    </citation>
    <scope>NUCLEOTIDE SEQUENCE [LARGE SCALE GENOMIC DNA]</scope>
    <source>
        <strain evidence="2">DSM 17290 / CIP 109462 / JCM 13490 / 255-15</strain>
    </source>
</reference>
<organism evidence="1 2">
    <name type="scientific">Exiguobacterium sibiricum (strain DSM 17290 / CCUG 55495 / CIP 109462 / JCM 13490 / 255-15)</name>
    <dbReference type="NCBI Taxonomy" id="262543"/>
    <lineage>
        <taxon>Bacteria</taxon>
        <taxon>Bacillati</taxon>
        <taxon>Bacillota</taxon>
        <taxon>Bacilli</taxon>
        <taxon>Bacillales</taxon>
        <taxon>Bacillales Family XII. Incertae Sedis</taxon>
        <taxon>Exiguobacterium</taxon>
    </lineage>
</organism>
<sequence>MIIWINGTFGVGKTTAAQGLQQRIKGSHVFDPELTGQLLRQQLPQADQPDDFQDAPLWRRLNLLLLEQLDQASAVILVPMTLTNSTYFEEIIGALRKTGHQVHHVTLMASPKTVRRRLRSRFERGQSWGGKQAEERLRELSDPLFSHHIETDGMSKRQIVDAVGLRCNLHLLPPQR</sequence>
<dbReference type="HOGENOM" id="CLU_111135_0_0_9"/>
<dbReference type="InterPro" id="IPR027417">
    <property type="entry name" value="P-loop_NTPase"/>
</dbReference>
<reference evidence="1 2" key="1">
    <citation type="journal article" date="2006" name="Extremophiles">
        <title>Characterization of Exiguobacterium isolates from the Siberian permafrost. Description of Exiguobacterium sibiricum sp. nov.</title>
        <authorList>
            <person name="Rodrigues D.F."/>
            <person name="Goris J."/>
            <person name="Vishnivetskaya T."/>
            <person name="Gilichinsky D."/>
            <person name="Thomashow M.F."/>
            <person name="Tiedje J.M."/>
        </authorList>
    </citation>
    <scope>NUCLEOTIDE SEQUENCE [LARGE SCALE GENOMIC DNA]</scope>
    <source>
        <strain evidence="2">DSM 17290 / CIP 109462 / JCM 13490 / 255-15</strain>
    </source>
</reference>
<name>B1YME1_EXIS2</name>
<accession>B1YME1</accession>
<dbReference type="Pfam" id="PF13671">
    <property type="entry name" value="AAA_33"/>
    <property type="match status" value="1"/>
</dbReference>
<dbReference type="SUPFAM" id="SSF52540">
    <property type="entry name" value="P-loop containing nucleoside triphosphate hydrolases"/>
    <property type="match status" value="1"/>
</dbReference>
<dbReference type="RefSeq" id="WP_012369951.1">
    <property type="nucleotide sequence ID" value="NC_010556.1"/>
</dbReference>
<evidence type="ECO:0000313" key="1">
    <source>
        <dbReference type="EMBL" id="ACB60528.1"/>
    </source>
</evidence>
<dbReference type="KEGG" id="esi:Exig_1048"/>
<dbReference type="EMBL" id="CP001022">
    <property type="protein sequence ID" value="ACB60528.1"/>
    <property type="molecule type" value="Genomic_DNA"/>
</dbReference>
<keyword evidence="2" id="KW-1185">Reference proteome</keyword>
<evidence type="ECO:0000313" key="2">
    <source>
        <dbReference type="Proteomes" id="UP000001681"/>
    </source>
</evidence>
<dbReference type="OrthoDB" id="9799092at2"/>